<dbReference type="InterPro" id="IPR001841">
    <property type="entry name" value="Znf_RING"/>
</dbReference>
<dbReference type="OrthoDB" id="8062037at2759"/>
<sequence length="408" mass="46937">MFICKLCNESLQRNQDIFGTFCGHIFHQKCLNKYLFETSSSCPTCQKSLCIDPTSTKADYCLLPLYPEGNEEPFEHKISEKSAIILQENAMLKRKLLEVIHALVLQQKENKDRRHIDLLLSPQHQNRKSPENFKNGYGESSVEHIGSPTSKKGKQKFKLHKPKTPEKETNNNVTEASSYATAVDTLDLLDPDLLTLCTQPNTIHLSEEDENRILRSKRREYLTWRNKAQSWLSKMQVAFNKLLEAESLFSPKEFLQELRNFFNKMYNQGEIVDTAKQAGVVYIIMAEISQTETDEIHETIIRLARAYSGILTNIMDALNRLESNYETGGINKHSEKDSTSWSNYNSIESPDRCSSISDDMDDDNEQLPESTVIITDSHVSHRPTSFTSNVVLYLEQDEDDYFREPIFV</sequence>
<keyword evidence="1 3" id="KW-0479">Metal-binding</keyword>
<protein>
    <recommendedName>
        <fullName evidence="5">RING-type domain-containing protein</fullName>
    </recommendedName>
</protein>
<name>A0A1D2NL16_ORCCI</name>
<evidence type="ECO:0000256" key="4">
    <source>
        <dbReference type="SAM" id="MobiDB-lite"/>
    </source>
</evidence>
<feature type="region of interest" description="Disordered" evidence="4">
    <location>
        <begin position="119"/>
        <end position="174"/>
    </location>
</feature>
<feature type="compositionally biased region" description="Basic residues" evidence="4">
    <location>
        <begin position="151"/>
        <end position="162"/>
    </location>
</feature>
<evidence type="ECO:0000256" key="3">
    <source>
        <dbReference type="PROSITE-ProRule" id="PRU00175"/>
    </source>
</evidence>
<feature type="domain" description="RING-type" evidence="5">
    <location>
        <begin position="4"/>
        <end position="46"/>
    </location>
</feature>
<evidence type="ECO:0000259" key="5">
    <source>
        <dbReference type="PROSITE" id="PS50089"/>
    </source>
</evidence>
<dbReference type="GO" id="GO:0008270">
    <property type="term" value="F:zinc ion binding"/>
    <property type="evidence" value="ECO:0007669"/>
    <property type="project" value="UniProtKB-KW"/>
</dbReference>
<evidence type="ECO:0000313" key="6">
    <source>
        <dbReference type="EMBL" id="ODN05960.1"/>
    </source>
</evidence>
<dbReference type="InterPro" id="IPR013083">
    <property type="entry name" value="Znf_RING/FYVE/PHD"/>
</dbReference>
<keyword evidence="7" id="KW-1185">Reference proteome</keyword>
<dbReference type="STRING" id="48709.A0A1D2NL16"/>
<keyword evidence="1 3" id="KW-0863">Zinc-finger</keyword>
<accession>A0A1D2NL16</accession>
<dbReference type="AlphaFoldDB" id="A0A1D2NL16"/>
<keyword evidence="2" id="KW-0862">Zinc</keyword>
<dbReference type="Proteomes" id="UP000094527">
    <property type="component" value="Unassembled WGS sequence"/>
</dbReference>
<dbReference type="Gene3D" id="3.30.40.10">
    <property type="entry name" value="Zinc/RING finger domain, C3HC4 (zinc finger)"/>
    <property type="match status" value="1"/>
</dbReference>
<organism evidence="6 7">
    <name type="scientific">Orchesella cincta</name>
    <name type="common">Springtail</name>
    <name type="synonym">Podura cincta</name>
    <dbReference type="NCBI Taxonomy" id="48709"/>
    <lineage>
        <taxon>Eukaryota</taxon>
        <taxon>Metazoa</taxon>
        <taxon>Ecdysozoa</taxon>
        <taxon>Arthropoda</taxon>
        <taxon>Hexapoda</taxon>
        <taxon>Collembola</taxon>
        <taxon>Entomobryomorpha</taxon>
        <taxon>Entomobryoidea</taxon>
        <taxon>Orchesellidae</taxon>
        <taxon>Orchesellinae</taxon>
        <taxon>Orchesella</taxon>
    </lineage>
</organism>
<dbReference type="Pfam" id="PF13639">
    <property type="entry name" value="zf-RING_2"/>
    <property type="match status" value="1"/>
</dbReference>
<dbReference type="EMBL" id="LJIJ01000012">
    <property type="protein sequence ID" value="ODN05960.1"/>
    <property type="molecule type" value="Genomic_DNA"/>
</dbReference>
<gene>
    <name evidence="6" type="ORF">Ocin01_00679</name>
</gene>
<reference evidence="6 7" key="1">
    <citation type="journal article" date="2016" name="Genome Biol. Evol.">
        <title>Gene Family Evolution Reflects Adaptation to Soil Environmental Stressors in the Genome of the Collembolan Orchesella cincta.</title>
        <authorList>
            <person name="Faddeeva-Vakhrusheva A."/>
            <person name="Derks M.F."/>
            <person name="Anvar S.Y."/>
            <person name="Agamennone V."/>
            <person name="Suring W."/>
            <person name="Smit S."/>
            <person name="van Straalen N.M."/>
            <person name="Roelofs D."/>
        </authorList>
    </citation>
    <scope>NUCLEOTIDE SEQUENCE [LARGE SCALE GENOMIC DNA]</scope>
    <source>
        <tissue evidence="6">Mixed pool</tissue>
    </source>
</reference>
<feature type="compositionally biased region" description="Polar residues" evidence="4">
    <location>
        <begin position="339"/>
        <end position="357"/>
    </location>
</feature>
<dbReference type="SMART" id="SM00184">
    <property type="entry name" value="RING"/>
    <property type="match status" value="1"/>
</dbReference>
<evidence type="ECO:0000256" key="2">
    <source>
        <dbReference type="ARBA" id="ARBA00022833"/>
    </source>
</evidence>
<comment type="caution">
    <text evidence="6">The sequence shown here is derived from an EMBL/GenBank/DDBJ whole genome shotgun (WGS) entry which is preliminary data.</text>
</comment>
<evidence type="ECO:0000313" key="7">
    <source>
        <dbReference type="Proteomes" id="UP000094527"/>
    </source>
</evidence>
<proteinExistence type="predicted"/>
<dbReference type="SUPFAM" id="SSF57850">
    <property type="entry name" value="RING/U-box"/>
    <property type="match status" value="1"/>
</dbReference>
<evidence type="ECO:0000256" key="1">
    <source>
        <dbReference type="ARBA" id="ARBA00022771"/>
    </source>
</evidence>
<dbReference type="PROSITE" id="PS50089">
    <property type="entry name" value="ZF_RING_2"/>
    <property type="match status" value="1"/>
</dbReference>
<feature type="region of interest" description="Disordered" evidence="4">
    <location>
        <begin position="329"/>
        <end position="365"/>
    </location>
</feature>